<comment type="caution">
    <text evidence="6">The sequence shown here is derived from an EMBL/GenBank/DDBJ whole genome shotgun (WGS) entry which is preliminary data.</text>
</comment>
<protein>
    <submittedName>
        <fullName evidence="6">DNA-binding transcriptional MerR regulator</fullName>
    </submittedName>
</protein>
<dbReference type="Gene3D" id="1.10.1660.10">
    <property type="match status" value="1"/>
</dbReference>
<dbReference type="EMBL" id="QGDL01000015">
    <property type="protein sequence ID" value="PWJ23205.1"/>
    <property type="molecule type" value="Genomic_DNA"/>
</dbReference>
<dbReference type="InterPro" id="IPR047057">
    <property type="entry name" value="MerR_fam"/>
</dbReference>
<dbReference type="SUPFAM" id="SSF46955">
    <property type="entry name" value="Putative DNA-binding domain"/>
    <property type="match status" value="1"/>
</dbReference>
<dbReference type="PANTHER" id="PTHR30204:SF69">
    <property type="entry name" value="MERR-FAMILY TRANSCRIPTIONAL REGULATOR"/>
    <property type="match status" value="1"/>
</dbReference>
<feature type="domain" description="HTH merR-type" evidence="5">
    <location>
        <begin position="1"/>
        <end position="71"/>
    </location>
</feature>
<evidence type="ECO:0000259" key="5">
    <source>
        <dbReference type="PROSITE" id="PS50937"/>
    </source>
</evidence>
<keyword evidence="3 6" id="KW-0238">DNA-binding</keyword>
<keyword evidence="4" id="KW-0804">Transcription</keyword>
<dbReference type="PROSITE" id="PS00552">
    <property type="entry name" value="HTH_MERR_1"/>
    <property type="match status" value="1"/>
</dbReference>
<dbReference type="InterPro" id="IPR000551">
    <property type="entry name" value="MerR-type_HTH_dom"/>
</dbReference>
<dbReference type="SUPFAM" id="SSF55136">
    <property type="entry name" value="Probable bacterial effector-binding domain"/>
    <property type="match status" value="1"/>
</dbReference>
<dbReference type="InterPro" id="IPR011256">
    <property type="entry name" value="Reg_factor_effector_dom_sf"/>
</dbReference>
<dbReference type="PANTHER" id="PTHR30204">
    <property type="entry name" value="REDOX-CYCLING DRUG-SENSING TRANSCRIPTIONAL ACTIVATOR SOXR"/>
    <property type="match status" value="1"/>
</dbReference>
<evidence type="ECO:0000256" key="3">
    <source>
        <dbReference type="ARBA" id="ARBA00023125"/>
    </source>
</evidence>
<dbReference type="InterPro" id="IPR009061">
    <property type="entry name" value="DNA-bd_dom_put_sf"/>
</dbReference>
<dbReference type="InterPro" id="IPR029442">
    <property type="entry name" value="GyrI-like"/>
</dbReference>
<dbReference type="CDD" id="cd01107">
    <property type="entry name" value="HTH_BmrR"/>
    <property type="match status" value="1"/>
</dbReference>
<dbReference type="RefSeq" id="WP_109733192.1">
    <property type="nucleotide sequence ID" value="NZ_BAAACK010000023.1"/>
</dbReference>
<dbReference type="Pfam" id="PF13411">
    <property type="entry name" value="MerR_1"/>
    <property type="match status" value="1"/>
</dbReference>
<dbReference type="InterPro" id="IPR010499">
    <property type="entry name" value="AraC_E-bd"/>
</dbReference>
<dbReference type="SMART" id="SM00871">
    <property type="entry name" value="AraC_E_bind"/>
    <property type="match status" value="1"/>
</dbReference>
<dbReference type="GO" id="GO:0003700">
    <property type="term" value="F:DNA-binding transcription factor activity"/>
    <property type="evidence" value="ECO:0007669"/>
    <property type="project" value="InterPro"/>
</dbReference>
<dbReference type="PROSITE" id="PS50937">
    <property type="entry name" value="HTH_MERR_2"/>
    <property type="match status" value="1"/>
</dbReference>
<evidence type="ECO:0000256" key="4">
    <source>
        <dbReference type="ARBA" id="ARBA00023163"/>
    </source>
</evidence>
<dbReference type="AlphaFoldDB" id="A0A2Y9BIU4"/>
<dbReference type="GO" id="GO:0003677">
    <property type="term" value="F:DNA binding"/>
    <property type="evidence" value="ECO:0007669"/>
    <property type="project" value="UniProtKB-KW"/>
</dbReference>
<name>A0A2Y9BIU4_9FIRM</name>
<dbReference type="OrthoDB" id="9773308at2"/>
<keyword evidence="7" id="KW-1185">Reference proteome</keyword>
<accession>A0A2Y9BIU4</accession>
<evidence type="ECO:0000313" key="6">
    <source>
        <dbReference type="EMBL" id="PWJ23205.1"/>
    </source>
</evidence>
<proteinExistence type="predicted"/>
<evidence type="ECO:0000256" key="1">
    <source>
        <dbReference type="ARBA" id="ARBA00022491"/>
    </source>
</evidence>
<sequence>MFRIGEFSKLTQVSVRMLRYYDETGLLKPEAVDSWTGYRMYSAEQIPRLNKIIYLRDSGFNVSEIIAALNSENDSFIIEQLDRKYKEIKFNIQAEQEKLMKIELAKKELLSGKNEIHYNVTIKAIPDYYVLSLRKVIPSYYAEGELWQELSEYAEQHNIVHSNDTFSIYHDADYKEENVDVELCAVVNKAGPEEPPFQFRHTDPVPVMACTMVYGDFSNIASAYLTFAEWLQNNSQYKMKEGSRQIVHRGPWNEEDPQKYLTEIQIPLQKTAKTSCR</sequence>
<evidence type="ECO:0000313" key="7">
    <source>
        <dbReference type="Proteomes" id="UP000245845"/>
    </source>
</evidence>
<keyword evidence="1" id="KW-0678">Repressor</keyword>
<dbReference type="Pfam" id="PF06445">
    <property type="entry name" value="GyrI-like"/>
    <property type="match status" value="1"/>
</dbReference>
<dbReference type="SMART" id="SM00422">
    <property type="entry name" value="HTH_MERR"/>
    <property type="match status" value="1"/>
</dbReference>
<keyword evidence="2" id="KW-0805">Transcription regulation</keyword>
<reference evidence="6 7" key="1">
    <citation type="submission" date="2018-05" db="EMBL/GenBank/DDBJ databases">
        <title>The Hungate 1000. A catalogue of reference genomes from the rumen microbiome.</title>
        <authorList>
            <person name="Kelly W."/>
        </authorList>
    </citation>
    <scope>NUCLEOTIDE SEQUENCE [LARGE SCALE GENOMIC DNA]</scope>
    <source>
        <strain evidence="6 7">NLAE-zl-C242</strain>
    </source>
</reference>
<organism evidence="6 7">
    <name type="scientific">Faecalicatena orotica</name>
    <dbReference type="NCBI Taxonomy" id="1544"/>
    <lineage>
        <taxon>Bacteria</taxon>
        <taxon>Bacillati</taxon>
        <taxon>Bacillota</taxon>
        <taxon>Clostridia</taxon>
        <taxon>Lachnospirales</taxon>
        <taxon>Lachnospiraceae</taxon>
        <taxon>Faecalicatena</taxon>
    </lineage>
</organism>
<evidence type="ECO:0000256" key="2">
    <source>
        <dbReference type="ARBA" id="ARBA00023015"/>
    </source>
</evidence>
<dbReference type="Gene3D" id="3.20.80.10">
    <property type="entry name" value="Regulatory factor, effector binding domain"/>
    <property type="match status" value="1"/>
</dbReference>
<dbReference type="Proteomes" id="UP000245845">
    <property type="component" value="Unassembled WGS sequence"/>
</dbReference>
<gene>
    <name evidence="6" type="ORF">A8806_115139</name>
</gene>